<feature type="non-terminal residue" evidence="3">
    <location>
        <position position="1"/>
    </location>
</feature>
<sequence length="318" mass="35882">IFEVNLGVNDKDSEEKTVKEQSNSTSAMENVKSNGYPAYYNVAPYLQNTQDDKTRRKSHASQGYDKQGFTKTESTTLRRKSLSFVNNNNKEEELSRNIKCNSWINNMEQKTIRRISAGKPPATIMEDGYEVRKSFESSSNQNLNQAKRRKSSCLYSFFPTKQDLVSASRSPACNGCQEPTGTGVIERRISFGNLVACLTVQQTQQCVRTQRKARPRYLPHAPLTPVVNKTHHTSVLWGGVLSVLGSFARLLDLSFDIITAFIYHNNGYIEYAILSSVIIILAYLIQCAVAYQIVLDGKFGIWSSRKMAITVFIFLPFI</sequence>
<reference evidence="3 4" key="1">
    <citation type="submission" date="2024-05" db="EMBL/GenBank/DDBJ databases">
        <authorList>
            <person name="Wallberg A."/>
        </authorList>
    </citation>
    <scope>NUCLEOTIDE SEQUENCE [LARGE SCALE GENOMIC DNA]</scope>
</reference>
<dbReference type="EMBL" id="CAXKWB010021464">
    <property type="protein sequence ID" value="CAL4123188.1"/>
    <property type="molecule type" value="Genomic_DNA"/>
</dbReference>
<organism evidence="3 4">
    <name type="scientific">Meganyctiphanes norvegica</name>
    <name type="common">Northern krill</name>
    <name type="synonym">Thysanopoda norvegica</name>
    <dbReference type="NCBI Taxonomy" id="48144"/>
    <lineage>
        <taxon>Eukaryota</taxon>
        <taxon>Metazoa</taxon>
        <taxon>Ecdysozoa</taxon>
        <taxon>Arthropoda</taxon>
        <taxon>Crustacea</taxon>
        <taxon>Multicrustacea</taxon>
        <taxon>Malacostraca</taxon>
        <taxon>Eumalacostraca</taxon>
        <taxon>Eucarida</taxon>
        <taxon>Euphausiacea</taxon>
        <taxon>Euphausiidae</taxon>
        <taxon>Meganyctiphanes</taxon>
    </lineage>
</organism>
<protein>
    <recommendedName>
        <fullName evidence="5">XK-related protein</fullName>
    </recommendedName>
</protein>
<feature type="non-terminal residue" evidence="3">
    <location>
        <position position="318"/>
    </location>
</feature>
<evidence type="ECO:0000313" key="3">
    <source>
        <dbReference type="EMBL" id="CAL4123188.1"/>
    </source>
</evidence>
<keyword evidence="2" id="KW-0812">Transmembrane</keyword>
<keyword evidence="2" id="KW-0472">Membrane</keyword>
<evidence type="ECO:0000256" key="2">
    <source>
        <dbReference type="SAM" id="Phobius"/>
    </source>
</evidence>
<dbReference type="AlphaFoldDB" id="A0AAV2RGR5"/>
<dbReference type="Proteomes" id="UP001497623">
    <property type="component" value="Unassembled WGS sequence"/>
</dbReference>
<keyword evidence="2" id="KW-1133">Transmembrane helix</keyword>
<name>A0AAV2RGR5_MEGNR</name>
<keyword evidence="4" id="KW-1185">Reference proteome</keyword>
<gene>
    <name evidence="3" type="ORF">MNOR_LOCUS23876</name>
</gene>
<evidence type="ECO:0008006" key="5">
    <source>
        <dbReference type="Google" id="ProtNLM"/>
    </source>
</evidence>
<feature type="compositionally biased region" description="Polar residues" evidence="1">
    <location>
        <begin position="20"/>
        <end position="33"/>
    </location>
</feature>
<accession>A0AAV2RGR5</accession>
<comment type="caution">
    <text evidence="3">The sequence shown here is derived from an EMBL/GenBank/DDBJ whole genome shotgun (WGS) entry which is preliminary data.</text>
</comment>
<feature type="region of interest" description="Disordered" evidence="1">
    <location>
        <begin position="49"/>
        <end position="75"/>
    </location>
</feature>
<feature type="transmembrane region" description="Helical" evidence="2">
    <location>
        <begin position="271"/>
        <end position="293"/>
    </location>
</feature>
<proteinExistence type="predicted"/>
<feature type="compositionally biased region" description="Basic and acidic residues" evidence="1">
    <location>
        <begin position="9"/>
        <end position="19"/>
    </location>
</feature>
<evidence type="ECO:0000313" key="4">
    <source>
        <dbReference type="Proteomes" id="UP001497623"/>
    </source>
</evidence>
<evidence type="ECO:0000256" key="1">
    <source>
        <dbReference type="SAM" id="MobiDB-lite"/>
    </source>
</evidence>
<feature type="region of interest" description="Disordered" evidence="1">
    <location>
        <begin position="1"/>
        <end position="34"/>
    </location>
</feature>